<protein>
    <recommendedName>
        <fullName evidence="5">Pentatricopeptide repeat-containing protein</fullName>
    </recommendedName>
</protein>
<dbReference type="EMBL" id="JAJJMA010073737">
    <property type="protein sequence ID" value="MCL7027924.1"/>
    <property type="molecule type" value="Genomic_DNA"/>
</dbReference>
<proteinExistence type="predicted"/>
<dbReference type="InterPro" id="IPR011990">
    <property type="entry name" value="TPR-like_helical_dom_sf"/>
</dbReference>
<reference evidence="3" key="1">
    <citation type="submission" date="2022-03" db="EMBL/GenBank/DDBJ databases">
        <title>A functionally conserved STORR gene fusion in Papaver species that diverged 16.8 million years ago.</title>
        <authorList>
            <person name="Catania T."/>
        </authorList>
    </citation>
    <scope>NUCLEOTIDE SEQUENCE</scope>
    <source>
        <strain evidence="3">S-191538</strain>
    </source>
</reference>
<dbReference type="PANTHER" id="PTHR47926:SF543">
    <property type="entry name" value="(WILD MALAYSIAN BANANA) HYPOTHETICAL PROTEIN"/>
    <property type="match status" value="1"/>
</dbReference>
<feature type="repeat" description="PPR" evidence="2">
    <location>
        <begin position="267"/>
        <end position="301"/>
    </location>
</feature>
<dbReference type="PANTHER" id="PTHR47926">
    <property type="entry name" value="PENTATRICOPEPTIDE REPEAT-CONTAINING PROTEIN"/>
    <property type="match status" value="1"/>
</dbReference>
<evidence type="ECO:0008006" key="5">
    <source>
        <dbReference type="Google" id="ProtNLM"/>
    </source>
</evidence>
<feature type="repeat" description="PPR" evidence="2">
    <location>
        <begin position="440"/>
        <end position="470"/>
    </location>
</feature>
<evidence type="ECO:0000313" key="4">
    <source>
        <dbReference type="Proteomes" id="UP001177140"/>
    </source>
</evidence>
<dbReference type="AlphaFoldDB" id="A0AA41RW74"/>
<evidence type="ECO:0000256" key="2">
    <source>
        <dbReference type="PROSITE-ProRule" id="PRU00708"/>
    </source>
</evidence>
<name>A0AA41RW74_PAPNU</name>
<evidence type="ECO:0000256" key="1">
    <source>
        <dbReference type="ARBA" id="ARBA00022737"/>
    </source>
</evidence>
<dbReference type="GO" id="GO:0003723">
    <property type="term" value="F:RNA binding"/>
    <property type="evidence" value="ECO:0007669"/>
    <property type="project" value="InterPro"/>
</dbReference>
<dbReference type="FunFam" id="1.25.40.10:FF:001093">
    <property type="entry name" value="Pentatricopeptide repeat-containing protein At2g34400"/>
    <property type="match status" value="1"/>
</dbReference>
<dbReference type="FunFam" id="1.25.40.10:FF:000344">
    <property type="entry name" value="Pentatricopeptide repeat-containing protein"/>
    <property type="match status" value="1"/>
</dbReference>
<dbReference type="PROSITE" id="PS51375">
    <property type="entry name" value="PPR"/>
    <property type="match status" value="5"/>
</dbReference>
<keyword evidence="4" id="KW-1185">Reference proteome</keyword>
<dbReference type="FunFam" id="1.25.40.10:FF:000284">
    <property type="entry name" value="Pentatricopeptide repeat-containing protein"/>
    <property type="match status" value="1"/>
</dbReference>
<feature type="repeat" description="PPR" evidence="2">
    <location>
        <begin position="368"/>
        <end position="402"/>
    </location>
</feature>
<accession>A0AA41RW74</accession>
<dbReference type="Gene3D" id="1.25.40.10">
    <property type="entry name" value="Tetratricopeptide repeat domain"/>
    <property type="match status" value="4"/>
</dbReference>
<dbReference type="Pfam" id="PF20431">
    <property type="entry name" value="E_motif"/>
    <property type="match status" value="1"/>
</dbReference>
<evidence type="ECO:0000313" key="3">
    <source>
        <dbReference type="EMBL" id="MCL7027924.1"/>
    </source>
</evidence>
<comment type="caution">
    <text evidence="3">The sequence shown here is derived from an EMBL/GenBank/DDBJ whole genome shotgun (WGS) entry which is preliminary data.</text>
</comment>
<dbReference type="Pfam" id="PF13041">
    <property type="entry name" value="PPR_2"/>
    <property type="match status" value="4"/>
</dbReference>
<dbReference type="Pfam" id="PF01535">
    <property type="entry name" value="PPR"/>
    <property type="match status" value="2"/>
</dbReference>
<dbReference type="Proteomes" id="UP001177140">
    <property type="component" value="Unassembled WGS sequence"/>
</dbReference>
<keyword evidence="1" id="KW-0677">Repeat</keyword>
<gene>
    <name evidence="3" type="ORF">MKW94_023514</name>
</gene>
<dbReference type="GO" id="GO:0009451">
    <property type="term" value="P:RNA modification"/>
    <property type="evidence" value="ECO:0007669"/>
    <property type="project" value="InterPro"/>
</dbReference>
<dbReference type="NCBIfam" id="TIGR00756">
    <property type="entry name" value="PPR"/>
    <property type="match status" value="5"/>
</dbReference>
<organism evidence="3 4">
    <name type="scientific">Papaver nudicaule</name>
    <name type="common">Iceland poppy</name>
    <dbReference type="NCBI Taxonomy" id="74823"/>
    <lineage>
        <taxon>Eukaryota</taxon>
        <taxon>Viridiplantae</taxon>
        <taxon>Streptophyta</taxon>
        <taxon>Embryophyta</taxon>
        <taxon>Tracheophyta</taxon>
        <taxon>Spermatophyta</taxon>
        <taxon>Magnoliopsida</taxon>
        <taxon>Ranunculales</taxon>
        <taxon>Papaveraceae</taxon>
        <taxon>Papaveroideae</taxon>
        <taxon>Papaver</taxon>
    </lineage>
</organism>
<dbReference type="InterPro" id="IPR046848">
    <property type="entry name" value="E_motif"/>
</dbReference>
<feature type="repeat" description="PPR" evidence="2">
    <location>
        <begin position="165"/>
        <end position="199"/>
    </location>
</feature>
<dbReference type="InterPro" id="IPR046960">
    <property type="entry name" value="PPR_At4g14850-like_plant"/>
</dbReference>
<dbReference type="InterPro" id="IPR002885">
    <property type="entry name" value="PPR_rpt"/>
</dbReference>
<feature type="repeat" description="PPR" evidence="2">
    <location>
        <begin position="63"/>
        <end position="98"/>
    </location>
</feature>
<sequence length="591" mass="65838">MASHKLLNLLKQCDSFKQLKQIHSQMIINSFTDKQNYLLSKLIDLKVTSDYTLFFFSHISKPNDFSYNMIIRALTNTWHNYSLTLQLYFEMKGSGIEPNHFTYPFLLISCANLPSLSIGRMAHSCVLKLGLELDLHITHSMITMYSRCGDTCVARKVFDAISQRDMVSWNSMISGYSKMGCSREAVGLYKEMRMAGYEPNEMTLVSLLGACGDLGDLSFGKLLEGLVEEKGFELNTFIGSSLINMFGKCGDLESARRIFDLMPVKKDPIPWNAMITGYAQNGASDEAITLFHDMISARVEPNKMTLSAVLSACASVGAIDLGNWVEEYSSTKGYLHDVYIATALVDMYAKCGSISQAHQIFKNMPSKNVVSWNAMISALAVHGKAQDAISLFKSMLKDGTVCPDDITFVGVLSACVHVGLVEEGRQWFDSMGPRFGLTPKVEHYSCMVDLLARSGNLEEAWHFIEKMPEKPDAVILGALLGACKTRGNVEIGDRVVSLLIDLEPTNSGNYVISSKMYANSKRWDDSARMRGLMREKGVSKTPGVSWIDIESQLHEFHAGEICHESSGIYQVFNLLNEEMKLEGYVPSTNYL</sequence>